<proteinExistence type="predicted"/>
<reference evidence="1" key="1">
    <citation type="submission" date="2018-02" db="EMBL/GenBank/DDBJ databases">
        <title>Rhizophora mucronata_Transcriptome.</title>
        <authorList>
            <person name="Meera S.P."/>
            <person name="Sreeshan A."/>
            <person name="Augustine A."/>
        </authorList>
    </citation>
    <scope>NUCLEOTIDE SEQUENCE</scope>
    <source>
        <tissue evidence="1">Leaf</tissue>
    </source>
</reference>
<dbReference type="EMBL" id="GGEC01044214">
    <property type="protein sequence ID" value="MBX24698.1"/>
    <property type="molecule type" value="Transcribed_RNA"/>
</dbReference>
<evidence type="ECO:0000313" key="1">
    <source>
        <dbReference type="EMBL" id="MBX24698.1"/>
    </source>
</evidence>
<dbReference type="AlphaFoldDB" id="A0A2P2M3A7"/>
<accession>A0A2P2M3A7</accession>
<name>A0A2P2M3A7_RHIMU</name>
<sequence length="157" mass="17837">MAENRWEMRTSTNIQEYTGQIVIKSQTIFHDMYDKFSNQQSSNFSFLGQNSRASYIALSEKLNTMQPWLVKVLRKKKAYFRRYGSYVQTNTHPATPAGGVGWERDCLRKCETLPQNDTSPCAVGSMLTLAIFSSIIPKSPVLSSSALINIPELFKKE</sequence>
<protein>
    <submittedName>
        <fullName evidence="1">Putative prolyl 4-hydroxylase 9</fullName>
    </submittedName>
</protein>
<organism evidence="1">
    <name type="scientific">Rhizophora mucronata</name>
    <name type="common">Asiatic mangrove</name>
    <dbReference type="NCBI Taxonomy" id="61149"/>
    <lineage>
        <taxon>Eukaryota</taxon>
        <taxon>Viridiplantae</taxon>
        <taxon>Streptophyta</taxon>
        <taxon>Embryophyta</taxon>
        <taxon>Tracheophyta</taxon>
        <taxon>Spermatophyta</taxon>
        <taxon>Magnoliopsida</taxon>
        <taxon>eudicotyledons</taxon>
        <taxon>Gunneridae</taxon>
        <taxon>Pentapetalae</taxon>
        <taxon>rosids</taxon>
        <taxon>fabids</taxon>
        <taxon>Malpighiales</taxon>
        <taxon>Rhizophoraceae</taxon>
        <taxon>Rhizophora</taxon>
    </lineage>
</organism>